<dbReference type="RefSeq" id="WP_308420561.1">
    <property type="nucleotide sequence ID" value="NZ_BMGT01000003.1"/>
</dbReference>
<feature type="transmembrane region" description="Helical" evidence="1">
    <location>
        <begin position="133"/>
        <end position="153"/>
    </location>
</feature>
<comment type="caution">
    <text evidence="2">The sequence shown here is derived from an EMBL/GenBank/DDBJ whole genome shotgun (WGS) entry which is preliminary data.</text>
</comment>
<dbReference type="AlphaFoldDB" id="A0A917M894"/>
<evidence type="ECO:0000313" key="3">
    <source>
        <dbReference type="Proteomes" id="UP000647241"/>
    </source>
</evidence>
<sequence>MTPMTPTTESTLPTSNNLRTPPATIAAIIAVSVLASAFICWLVYFHAPTDVGHAHLRSLPLVNAILNALSTIALLFGYRFIRTRRIPQHRAAMFTAFFFSTIFLGSYLVNFALHGETRFNRLSAWWPFYWKLLASHIILSTIALPLILITFFLSLTGRFPSHKRLARYTFPIWLYVSVTGVIVYAMQSLIH</sequence>
<dbReference type="PANTHER" id="PTHR37692">
    <property type="entry name" value="HYPOTHETICAL MEMBRANE SPANNING PROTEIN"/>
    <property type="match status" value="1"/>
</dbReference>
<organism evidence="2 3">
    <name type="scientific">Edaphobacter dinghuensis</name>
    <dbReference type="NCBI Taxonomy" id="1560005"/>
    <lineage>
        <taxon>Bacteria</taxon>
        <taxon>Pseudomonadati</taxon>
        <taxon>Acidobacteriota</taxon>
        <taxon>Terriglobia</taxon>
        <taxon>Terriglobales</taxon>
        <taxon>Acidobacteriaceae</taxon>
        <taxon>Edaphobacter</taxon>
    </lineage>
</organism>
<proteinExistence type="predicted"/>
<dbReference type="Pfam" id="PF04238">
    <property type="entry name" value="DUF420"/>
    <property type="match status" value="1"/>
</dbReference>
<keyword evidence="1" id="KW-0472">Membrane</keyword>
<dbReference type="Proteomes" id="UP000647241">
    <property type="component" value="Unassembled WGS sequence"/>
</dbReference>
<dbReference type="InterPro" id="IPR007352">
    <property type="entry name" value="DUF420"/>
</dbReference>
<dbReference type="EMBL" id="BMGT01000003">
    <property type="protein sequence ID" value="GGG84053.1"/>
    <property type="molecule type" value="Genomic_DNA"/>
</dbReference>
<feature type="transmembrane region" description="Helical" evidence="1">
    <location>
        <begin position="93"/>
        <end position="113"/>
    </location>
</feature>
<keyword evidence="3" id="KW-1185">Reference proteome</keyword>
<keyword evidence="1" id="KW-0812">Transmembrane</keyword>
<gene>
    <name evidence="2" type="primary">yozB</name>
    <name evidence="2" type="ORF">GCM10011585_29750</name>
</gene>
<dbReference type="PANTHER" id="PTHR37692:SF1">
    <property type="entry name" value="DUF420 DOMAIN-CONTAINING PROTEIN"/>
    <property type="match status" value="1"/>
</dbReference>
<reference evidence="2" key="2">
    <citation type="submission" date="2020-09" db="EMBL/GenBank/DDBJ databases">
        <authorList>
            <person name="Sun Q."/>
            <person name="Zhou Y."/>
        </authorList>
    </citation>
    <scope>NUCLEOTIDE SEQUENCE</scope>
    <source>
        <strain evidence="2">CGMCC 1.12997</strain>
    </source>
</reference>
<protein>
    <submittedName>
        <fullName evidence="2">Membrane protein YozB</fullName>
    </submittedName>
</protein>
<evidence type="ECO:0000256" key="1">
    <source>
        <dbReference type="SAM" id="Phobius"/>
    </source>
</evidence>
<reference evidence="2" key="1">
    <citation type="journal article" date="2014" name="Int. J. Syst. Evol. Microbiol.">
        <title>Complete genome sequence of Corynebacterium casei LMG S-19264T (=DSM 44701T), isolated from a smear-ripened cheese.</title>
        <authorList>
            <consortium name="US DOE Joint Genome Institute (JGI-PGF)"/>
            <person name="Walter F."/>
            <person name="Albersmeier A."/>
            <person name="Kalinowski J."/>
            <person name="Ruckert C."/>
        </authorList>
    </citation>
    <scope>NUCLEOTIDE SEQUENCE</scope>
    <source>
        <strain evidence="2">CGMCC 1.12997</strain>
    </source>
</reference>
<evidence type="ECO:0000313" key="2">
    <source>
        <dbReference type="EMBL" id="GGG84053.1"/>
    </source>
</evidence>
<feature type="transmembrane region" description="Helical" evidence="1">
    <location>
        <begin position="23"/>
        <end position="44"/>
    </location>
</feature>
<feature type="transmembrane region" description="Helical" evidence="1">
    <location>
        <begin position="64"/>
        <end position="81"/>
    </location>
</feature>
<accession>A0A917M894</accession>
<keyword evidence="1" id="KW-1133">Transmembrane helix</keyword>
<feature type="transmembrane region" description="Helical" evidence="1">
    <location>
        <begin position="165"/>
        <end position="186"/>
    </location>
</feature>
<name>A0A917M894_9BACT</name>